<evidence type="ECO:0000313" key="5">
    <source>
        <dbReference type="EMBL" id="CAB4591498.1"/>
    </source>
</evidence>
<reference evidence="5" key="1">
    <citation type="submission" date="2020-05" db="EMBL/GenBank/DDBJ databases">
        <authorList>
            <person name="Chiriac C."/>
            <person name="Salcher M."/>
            <person name="Ghai R."/>
            <person name="Kavagutti S V."/>
        </authorList>
    </citation>
    <scope>NUCLEOTIDE SEQUENCE</scope>
</reference>
<dbReference type="SUPFAM" id="SSF51621">
    <property type="entry name" value="Phosphoenolpyruvate/pyruvate domain"/>
    <property type="match status" value="1"/>
</dbReference>
<organism evidence="5">
    <name type="scientific">freshwater metagenome</name>
    <dbReference type="NCBI Taxonomy" id="449393"/>
    <lineage>
        <taxon>unclassified sequences</taxon>
        <taxon>metagenomes</taxon>
        <taxon>ecological metagenomes</taxon>
    </lineage>
</organism>
<gene>
    <name evidence="5" type="ORF">UFOPK1826_00085</name>
</gene>
<comment type="similarity">
    <text evidence="1">Belongs to the HpcH/HpaI aldolase family.</text>
</comment>
<dbReference type="InterPro" id="IPR040442">
    <property type="entry name" value="Pyrv_kinase-like_dom_sf"/>
</dbReference>
<dbReference type="PANTHER" id="PTHR30502:SF0">
    <property type="entry name" value="PHOSPHOENOLPYRUVATE CARBOXYLASE FAMILY PROTEIN"/>
    <property type="match status" value="1"/>
</dbReference>
<keyword evidence="3" id="KW-0456">Lyase</keyword>
<evidence type="ECO:0000256" key="1">
    <source>
        <dbReference type="ARBA" id="ARBA00005568"/>
    </source>
</evidence>
<dbReference type="PANTHER" id="PTHR30502">
    <property type="entry name" value="2-KETO-3-DEOXY-L-RHAMNONATE ALDOLASE"/>
    <property type="match status" value="1"/>
</dbReference>
<dbReference type="GO" id="GO:0005737">
    <property type="term" value="C:cytoplasm"/>
    <property type="evidence" value="ECO:0007669"/>
    <property type="project" value="TreeGrafter"/>
</dbReference>
<dbReference type="InterPro" id="IPR005000">
    <property type="entry name" value="Aldolase/citrate-lyase_domain"/>
</dbReference>
<feature type="domain" description="HpcH/HpaI aldolase/citrate lyase" evidence="4">
    <location>
        <begin position="24"/>
        <end position="242"/>
    </location>
</feature>
<accession>A0A6J6G3L4</accession>
<dbReference type="InterPro" id="IPR015813">
    <property type="entry name" value="Pyrv/PenolPyrv_kinase-like_dom"/>
</dbReference>
<dbReference type="GO" id="GO:0046872">
    <property type="term" value="F:metal ion binding"/>
    <property type="evidence" value="ECO:0007669"/>
    <property type="project" value="UniProtKB-KW"/>
</dbReference>
<dbReference type="GO" id="GO:0016832">
    <property type="term" value="F:aldehyde-lyase activity"/>
    <property type="evidence" value="ECO:0007669"/>
    <property type="project" value="TreeGrafter"/>
</dbReference>
<protein>
    <submittedName>
        <fullName evidence="5">Unannotated protein</fullName>
    </submittedName>
</protein>
<dbReference type="AlphaFoldDB" id="A0A6J6G3L4"/>
<evidence type="ECO:0000256" key="2">
    <source>
        <dbReference type="ARBA" id="ARBA00022723"/>
    </source>
</evidence>
<dbReference type="InterPro" id="IPR050251">
    <property type="entry name" value="HpcH-HpaI_aldolase"/>
</dbReference>
<sequence length="252" mass="27403">MNRLERVRTIRKSLGAGSAVVGSWMQIPDSNIAEIMGRAGYQWVAIDMEHGPVSVSQLPDIFRALELGGTLPLARVASPLPINCRQALDQGAGGVVIPMISSASQLEAIISECHWPPRGRRGVGFQRANVFGKFFDAYLEESQEALVVAQIEHVDAVNNLESIVAVNGLDAIMVGPYDLSASLGVTGDFENKKYLDTLSQILKVCAKFKMPCGMHVVQPDTKMLEQRIREGYKFIAYGVDTVFLNQGAAAPQ</sequence>
<proteinExistence type="inferred from homology"/>
<name>A0A6J6G3L4_9ZZZZ</name>
<keyword evidence="2" id="KW-0479">Metal-binding</keyword>
<dbReference type="Gene3D" id="3.20.20.60">
    <property type="entry name" value="Phosphoenolpyruvate-binding domains"/>
    <property type="match status" value="1"/>
</dbReference>
<evidence type="ECO:0000256" key="3">
    <source>
        <dbReference type="ARBA" id="ARBA00023239"/>
    </source>
</evidence>
<evidence type="ECO:0000259" key="4">
    <source>
        <dbReference type="Pfam" id="PF03328"/>
    </source>
</evidence>
<dbReference type="Pfam" id="PF03328">
    <property type="entry name" value="HpcH_HpaI"/>
    <property type="match status" value="1"/>
</dbReference>
<dbReference type="EMBL" id="CAEZUN010000006">
    <property type="protein sequence ID" value="CAB4591498.1"/>
    <property type="molecule type" value="Genomic_DNA"/>
</dbReference>